<protein>
    <recommendedName>
        <fullName evidence="2">Pyridoxamine 5'-phosphate oxidase N-terminal domain-containing protein</fullName>
    </recommendedName>
</protein>
<evidence type="ECO:0000313" key="3">
    <source>
        <dbReference type="EMBL" id="SDC64169.1"/>
    </source>
</evidence>
<organism evidence="3 4">
    <name type="scientific">Sanguibacter gelidistatuariae</name>
    <dbReference type="NCBI Taxonomy" id="1814289"/>
    <lineage>
        <taxon>Bacteria</taxon>
        <taxon>Bacillati</taxon>
        <taxon>Actinomycetota</taxon>
        <taxon>Actinomycetes</taxon>
        <taxon>Micrococcales</taxon>
        <taxon>Sanguibacteraceae</taxon>
        <taxon>Sanguibacter</taxon>
    </lineage>
</organism>
<reference evidence="3 4" key="1">
    <citation type="submission" date="2016-09" db="EMBL/GenBank/DDBJ databases">
        <authorList>
            <person name="Capua I."/>
            <person name="De Benedictis P."/>
            <person name="Joannis T."/>
            <person name="Lombin L.H."/>
            <person name="Cattoli G."/>
        </authorList>
    </citation>
    <scope>NUCLEOTIDE SEQUENCE [LARGE SCALE GENOMIC DNA]</scope>
    <source>
        <strain evidence="3 4">ISLP-3</strain>
    </source>
</reference>
<name>A0A1G6N8K6_9MICO</name>
<keyword evidence="1" id="KW-0560">Oxidoreductase</keyword>
<dbReference type="GO" id="GO:0070967">
    <property type="term" value="F:coenzyme F420 binding"/>
    <property type="evidence" value="ECO:0007669"/>
    <property type="project" value="TreeGrafter"/>
</dbReference>
<dbReference type="EMBL" id="FMYH01000003">
    <property type="protein sequence ID" value="SDC64169.1"/>
    <property type="molecule type" value="Genomic_DNA"/>
</dbReference>
<evidence type="ECO:0000259" key="2">
    <source>
        <dbReference type="Pfam" id="PF01243"/>
    </source>
</evidence>
<dbReference type="InterPro" id="IPR012349">
    <property type="entry name" value="Split_barrel_FMN-bd"/>
</dbReference>
<gene>
    <name evidence="3" type="ORF">SAMN05216410_2084</name>
</gene>
<dbReference type="RefSeq" id="WP_217629143.1">
    <property type="nucleotide sequence ID" value="NZ_FMYH01000003.1"/>
</dbReference>
<dbReference type="InterPro" id="IPR011576">
    <property type="entry name" value="Pyridox_Oxase_N"/>
</dbReference>
<feature type="domain" description="Pyridoxamine 5'-phosphate oxidase N-terminal" evidence="2">
    <location>
        <begin position="35"/>
        <end position="130"/>
    </location>
</feature>
<dbReference type="Gene3D" id="2.30.110.10">
    <property type="entry name" value="Electron Transport, Fmn-binding Protein, Chain A"/>
    <property type="match status" value="1"/>
</dbReference>
<dbReference type="InterPro" id="IPR052019">
    <property type="entry name" value="F420H2_bilvrd_red/Heme_oxyg"/>
</dbReference>
<dbReference type="STRING" id="1814289.SAMN05216410_2084"/>
<dbReference type="SUPFAM" id="SSF50475">
    <property type="entry name" value="FMN-binding split barrel"/>
    <property type="match status" value="1"/>
</dbReference>
<proteinExistence type="predicted"/>
<dbReference type="Pfam" id="PF01243">
    <property type="entry name" value="PNPOx_N"/>
    <property type="match status" value="1"/>
</dbReference>
<dbReference type="GO" id="GO:0005829">
    <property type="term" value="C:cytosol"/>
    <property type="evidence" value="ECO:0007669"/>
    <property type="project" value="TreeGrafter"/>
</dbReference>
<dbReference type="PANTHER" id="PTHR35176:SF6">
    <property type="entry name" value="HEME OXYGENASE HI_0854-RELATED"/>
    <property type="match status" value="1"/>
</dbReference>
<sequence length="175" mass="18811">MSGVPVSLGRTVRRAPSGPPVRWAAFAQQAPELAERVEARFAAFKHHVLATLMASGAPRVSGTEVGWWDGELWVGSMWGARKAEDLAADSRFALHSNPGDGSLLGGDAKLSGRVVEITDGPVREAFLAANEVPEPLHLFFLRLQAVTLTELTSDNDALAITTWRSGDGVRTIRRA</sequence>
<keyword evidence="4" id="KW-1185">Reference proteome</keyword>
<dbReference type="Proteomes" id="UP000199039">
    <property type="component" value="Unassembled WGS sequence"/>
</dbReference>
<evidence type="ECO:0000256" key="1">
    <source>
        <dbReference type="ARBA" id="ARBA00023002"/>
    </source>
</evidence>
<evidence type="ECO:0000313" key="4">
    <source>
        <dbReference type="Proteomes" id="UP000199039"/>
    </source>
</evidence>
<accession>A0A1G6N8K6</accession>
<dbReference type="AlphaFoldDB" id="A0A1G6N8K6"/>
<dbReference type="PANTHER" id="PTHR35176">
    <property type="entry name" value="HEME OXYGENASE HI_0854-RELATED"/>
    <property type="match status" value="1"/>
</dbReference>
<dbReference type="GO" id="GO:0016627">
    <property type="term" value="F:oxidoreductase activity, acting on the CH-CH group of donors"/>
    <property type="evidence" value="ECO:0007669"/>
    <property type="project" value="TreeGrafter"/>
</dbReference>